<dbReference type="Proteomes" id="UP000035996">
    <property type="component" value="Unassembled WGS sequence"/>
</dbReference>
<dbReference type="STRING" id="157733.AB986_12250"/>
<dbReference type="EMBL" id="LELK01000004">
    <property type="protein sequence ID" value="KMM36710.1"/>
    <property type="molecule type" value="Genomic_DNA"/>
</dbReference>
<protein>
    <submittedName>
        <fullName evidence="1">Uncharacterized protein</fullName>
    </submittedName>
</protein>
<proteinExistence type="predicted"/>
<gene>
    <name evidence="1" type="ORF">AB986_12250</name>
</gene>
<accession>A0A0J6CUH4</accession>
<evidence type="ECO:0000313" key="2">
    <source>
        <dbReference type="Proteomes" id="UP000035996"/>
    </source>
</evidence>
<dbReference type="AlphaFoldDB" id="A0A0J6CUH4"/>
<organism evidence="1 2">
    <name type="scientific">Guptibacillus hwajinpoensis</name>
    <dbReference type="NCBI Taxonomy" id="208199"/>
    <lineage>
        <taxon>Bacteria</taxon>
        <taxon>Bacillati</taxon>
        <taxon>Bacillota</taxon>
        <taxon>Bacilli</taxon>
        <taxon>Bacillales</taxon>
        <taxon>Guptibacillaceae</taxon>
        <taxon>Guptibacillus</taxon>
    </lineage>
</organism>
<keyword evidence="2" id="KW-1185">Reference proteome</keyword>
<evidence type="ECO:0000313" key="1">
    <source>
        <dbReference type="EMBL" id="KMM36710.1"/>
    </source>
</evidence>
<comment type="caution">
    <text evidence="1">The sequence shown here is derived from an EMBL/GenBank/DDBJ whole genome shotgun (WGS) entry which is preliminary data.</text>
</comment>
<sequence>MSQETCLNHKHEQPTRIGMCERIQVLVYTFSTQQPLLPFGHLHARAWGFFVLLKAISVDIVAEKWLIFAPGCSLSAGRAVSILPLQSAKCGFLPKPFSNQQFIRIKPK</sequence>
<reference evidence="1" key="1">
    <citation type="submission" date="2015-06" db="EMBL/GenBank/DDBJ databases">
        <authorList>
            <person name="Liu B."/>
            <person name="Wang J."/>
            <person name="Zhu Y."/>
            <person name="Liu G."/>
            <person name="Chen Q."/>
            <person name="Zheng C."/>
            <person name="Che J."/>
            <person name="Ge C."/>
            <person name="Shi H."/>
            <person name="Pan Z."/>
            <person name="Liu X."/>
        </authorList>
    </citation>
    <scope>NUCLEOTIDE SEQUENCE [LARGE SCALE GENOMIC DNA]</scope>
    <source>
        <strain evidence="1">DSM 16346</strain>
    </source>
</reference>
<name>A0A0J6CUH4_9BACL</name>